<protein>
    <submittedName>
        <fullName evidence="4">TetR/AcrR family transcriptional regulator</fullName>
    </submittedName>
</protein>
<evidence type="ECO:0000259" key="3">
    <source>
        <dbReference type="PROSITE" id="PS50977"/>
    </source>
</evidence>
<evidence type="ECO:0000313" key="4">
    <source>
        <dbReference type="EMBL" id="TQV87158.1"/>
    </source>
</evidence>
<dbReference type="InterPro" id="IPR036271">
    <property type="entry name" value="Tet_transcr_reg_TetR-rel_C_sf"/>
</dbReference>
<reference evidence="4 5" key="1">
    <citation type="submission" date="2019-07" db="EMBL/GenBank/DDBJ databases">
        <title>Draft genome for Aliikangiella sp. M105.</title>
        <authorList>
            <person name="Wang G."/>
        </authorList>
    </citation>
    <scope>NUCLEOTIDE SEQUENCE [LARGE SCALE GENOMIC DNA]</scope>
    <source>
        <strain evidence="4 5">M105</strain>
    </source>
</reference>
<keyword evidence="5" id="KW-1185">Reference proteome</keyword>
<dbReference type="InterPro" id="IPR001647">
    <property type="entry name" value="HTH_TetR"/>
</dbReference>
<organism evidence="4 5">
    <name type="scientific">Aliikangiella coralliicola</name>
    <dbReference type="NCBI Taxonomy" id="2592383"/>
    <lineage>
        <taxon>Bacteria</taxon>
        <taxon>Pseudomonadati</taxon>
        <taxon>Pseudomonadota</taxon>
        <taxon>Gammaproteobacteria</taxon>
        <taxon>Oceanospirillales</taxon>
        <taxon>Pleioneaceae</taxon>
        <taxon>Aliikangiella</taxon>
    </lineage>
</organism>
<comment type="caution">
    <text evidence="4">The sequence shown here is derived from an EMBL/GenBank/DDBJ whole genome shotgun (WGS) entry which is preliminary data.</text>
</comment>
<dbReference type="Pfam" id="PF00440">
    <property type="entry name" value="TetR_N"/>
    <property type="match status" value="1"/>
</dbReference>
<accession>A0A545UCG4</accession>
<name>A0A545UCG4_9GAMM</name>
<dbReference type="SUPFAM" id="SSF46689">
    <property type="entry name" value="Homeodomain-like"/>
    <property type="match status" value="1"/>
</dbReference>
<evidence type="ECO:0000256" key="1">
    <source>
        <dbReference type="ARBA" id="ARBA00023125"/>
    </source>
</evidence>
<dbReference type="PANTHER" id="PTHR30055:SF226">
    <property type="entry name" value="HTH-TYPE TRANSCRIPTIONAL REGULATOR PKSA"/>
    <property type="match status" value="1"/>
</dbReference>
<dbReference type="RefSeq" id="WP_142932185.1">
    <property type="nucleotide sequence ID" value="NZ_ML660165.1"/>
</dbReference>
<dbReference type="InterPro" id="IPR009057">
    <property type="entry name" value="Homeodomain-like_sf"/>
</dbReference>
<evidence type="ECO:0000313" key="5">
    <source>
        <dbReference type="Proteomes" id="UP000315439"/>
    </source>
</evidence>
<dbReference type="EMBL" id="VIKS01000009">
    <property type="protein sequence ID" value="TQV87158.1"/>
    <property type="molecule type" value="Genomic_DNA"/>
</dbReference>
<dbReference type="Gene3D" id="1.10.357.10">
    <property type="entry name" value="Tetracycline Repressor, domain 2"/>
    <property type="match status" value="1"/>
</dbReference>
<gene>
    <name evidence="4" type="ORF">FLL46_15250</name>
</gene>
<dbReference type="SUPFAM" id="SSF48498">
    <property type="entry name" value="Tetracyclin repressor-like, C-terminal domain"/>
    <property type="match status" value="1"/>
</dbReference>
<evidence type="ECO:0000256" key="2">
    <source>
        <dbReference type="PROSITE-ProRule" id="PRU00335"/>
    </source>
</evidence>
<dbReference type="Proteomes" id="UP000315439">
    <property type="component" value="Unassembled WGS sequence"/>
</dbReference>
<sequence length="187" mass="20670">MSTQDARSVRSRQALLDAGIELLLRNPAATLSEIAAHANVGRATLYRQFESKEQLIQELAIESLEMTSAVIAPVKNRKLSAKATLEEIFKAVMPLADKYHFLLSIWNIAEKDDEVIAIYNQQLTELASLIERGKKEGTINKNLDTSWIVCVIDSLIYSGWWMMGNTGMSAANASAHSIETLFAGISK</sequence>
<proteinExistence type="predicted"/>
<feature type="domain" description="HTH tetR-type" evidence="3">
    <location>
        <begin position="9"/>
        <end position="67"/>
    </location>
</feature>
<keyword evidence="1 2" id="KW-0238">DNA-binding</keyword>
<dbReference type="GO" id="GO:0003700">
    <property type="term" value="F:DNA-binding transcription factor activity"/>
    <property type="evidence" value="ECO:0007669"/>
    <property type="project" value="TreeGrafter"/>
</dbReference>
<feature type="DNA-binding region" description="H-T-H motif" evidence="2">
    <location>
        <begin position="30"/>
        <end position="49"/>
    </location>
</feature>
<dbReference type="AlphaFoldDB" id="A0A545UCG4"/>
<dbReference type="PROSITE" id="PS50977">
    <property type="entry name" value="HTH_TETR_2"/>
    <property type="match status" value="1"/>
</dbReference>
<dbReference type="InterPro" id="IPR050109">
    <property type="entry name" value="HTH-type_TetR-like_transc_reg"/>
</dbReference>
<dbReference type="GO" id="GO:0000976">
    <property type="term" value="F:transcription cis-regulatory region binding"/>
    <property type="evidence" value="ECO:0007669"/>
    <property type="project" value="TreeGrafter"/>
</dbReference>
<dbReference type="OrthoDB" id="5293556at2"/>
<dbReference type="PANTHER" id="PTHR30055">
    <property type="entry name" value="HTH-TYPE TRANSCRIPTIONAL REGULATOR RUTR"/>
    <property type="match status" value="1"/>
</dbReference>